<reference evidence="3 4" key="1">
    <citation type="submission" date="2016-10" db="EMBL/GenBank/DDBJ databases">
        <authorList>
            <person name="de Groot N.N."/>
        </authorList>
    </citation>
    <scope>NUCLEOTIDE SEQUENCE [LARGE SCALE GENOMIC DNA]</scope>
    <source>
        <strain evidence="3 4">DSM 23042</strain>
    </source>
</reference>
<dbReference type="InterPro" id="IPR011992">
    <property type="entry name" value="EF-hand-dom_pair"/>
</dbReference>
<dbReference type="RefSeq" id="WP_092692021.1">
    <property type="nucleotide sequence ID" value="NZ_CBDDGO010000004.1"/>
</dbReference>
<gene>
    <name evidence="3" type="ORF">SAMN04490244_104287</name>
</gene>
<feature type="domain" description="EF-hand" evidence="2">
    <location>
        <begin position="49"/>
        <end position="77"/>
    </location>
</feature>
<dbReference type="InterPro" id="IPR018247">
    <property type="entry name" value="EF_Hand_1_Ca_BS"/>
</dbReference>
<name>A0A1H9TNJ5_9RHOB</name>
<sequence>MTIKYGVLAVPLVMVALTAGASAADIDTNDDGLYSFPEMEAAFPDMGVNAFLEIDSDADGRVDDAELAQALDSGLLDPPPERTAAN</sequence>
<dbReference type="GO" id="GO:0005509">
    <property type="term" value="F:calcium ion binding"/>
    <property type="evidence" value="ECO:0007669"/>
    <property type="project" value="InterPro"/>
</dbReference>
<keyword evidence="1" id="KW-0732">Signal</keyword>
<evidence type="ECO:0000259" key="2">
    <source>
        <dbReference type="PROSITE" id="PS50222"/>
    </source>
</evidence>
<dbReference type="InterPro" id="IPR002048">
    <property type="entry name" value="EF_hand_dom"/>
</dbReference>
<proteinExistence type="predicted"/>
<evidence type="ECO:0000313" key="3">
    <source>
        <dbReference type="EMBL" id="SER98691.1"/>
    </source>
</evidence>
<feature type="signal peptide" evidence="1">
    <location>
        <begin position="1"/>
        <end position="23"/>
    </location>
</feature>
<keyword evidence="4" id="KW-1185">Reference proteome</keyword>
<evidence type="ECO:0000256" key="1">
    <source>
        <dbReference type="SAM" id="SignalP"/>
    </source>
</evidence>
<evidence type="ECO:0000313" key="4">
    <source>
        <dbReference type="Proteomes" id="UP000198885"/>
    </source>
</evidence>
<dbReference type="OrthoDB" id="5470953at2"/>
<dbReference type="EMBL" id="FOGU01000004">
    <property type="protein sequence ID" value="SER98691.1"/>
    <property type="molecule type" value="Genomic_DNA"/>
</dbReference>
<dbReference type="Gene3D" id="1.10.238.10">
    <property type="entry name" value="EF-hand"/>
    <property type="match status" value="1"/>
</dbReference>
<dbReference type="Proteomes" id="UP000198885">
    <property type="component" value="Unassembled WGS sequence"/>
</dbReference>
<dbReference type="AlphaFoldDB" id="A0A1H9TNJ5"/>
<protein>
    <recommendedName>
        <fullName evidence="2">EF-hand domain-containing protein</fullName>
    </recommendedName>
</protein>
<organism evidence="3 4">
    <name type="scientific">Tranquillimonas rosea</name>
    <dbReference type="NCBI Taxonomy" id="641238"/>
    <lineage>
        <taxon>Bacteria</taxon>
        <taxon>Pseudomonadati</taxon>
        <taxon>Pseudomonadota</taxon>
        <taxon>Alphaproteobacteria</taxon>
        <taxon>Rhodobacterales</taxon>
        <taxon>Roseobacteraceae</taxon>
        <taxon>Tranquillimonas</taxon>
    </lineage>
</organism>
<accession>A0A1H9TNJ5</accession>
<feature type="chain" id="PRO_5011565774" description="EF-hand domain-containing protein" evidence="1">
    <location>
        <begin position="24"/>
        <end position="86"/>
    </location>
</feature>
<dbReference type="PROSITE" id="PS00018">
    <property type="entry name" value="EF_HAND_1"/>
    <property type="match status" value="1"/>
</dbReference>
<dbReference type="SUPFAM" id="SSF47473">
    <property type="entry name" value="EF-hand"/>
    <property type="match status" value="1"/>
</dbReference>
<dbReference type="PROSITE" id="PS50222">
    <property type="entry name" value="EF_HAND_2"/>
    <property type="match status" value="1"/>
</dbReference>